<sequence>MADVQSPPPPSRQRRSVRPAMDALGSLPLDVLDNILSRLHIYDVVRSSALSRAWRRRWESLPTVGLLNSPGISASDVDALLLRRTAAARSFRLATRDRSWSLTAFHNWLLHLHRRGGLRDLELTLRYEFMYQKLNSCLFSFRDLTSLRLYCCGLPHLPAEFAGFPNLKTLHLSMVQVQSPGGRGIATLITASPVLQEASLIDAKLIGDGPDEDWVIRASNLRKLTIALGHKYGGRIEDIARLEECCLFGPNYAKYLMRMAHVTKLSFYCNSILGQCDDAQDIDANDEFLNAQSTNDMFVKLRVKVACLRNEMHFMEFVLNKARVLRVLSVYPSSGSTCSNEQAVIIITEHPRVSPDAQVIFMNRESTNNGYMHTSSVNYELETKRSGAWIDVEHPRKIHRLDLDAVDQQKQLEKVLLQTQKEGKKHKVEAQARHEDMKHRLKFCVAANEYFTSTLKYLSEKSNIPIPPFPDSSSVSSSPQPATSRSALTDPTVRSADIEQADSRTMTSRVLPVFVPILLNLKIISDESSSCWLRDPSLLNLKIPYASRMLTFRSTGGGSDGADNRVVIARGFGALGREAHRGWPRTTSGLFVRPICGI</sequence>
<dbReference type="HOGENOM" id="CLU_010721_12_4_1"/>
<dbReference type="SUPFAM" id="SSF52047">
    <property type="entry name" value="RNI-like"/>
    <property type="match status" value="1"/>
</dbReference>
<accession>A0A0E0LVM5</accession>
<evidence type="ECO:0000313" key="3">
    <source>
        <dbReference type="EnsemblPlants" id="OPUNC08G15160.2"/>
    </source>
</evidence>
<reference evidence="3" key="2">
    <citation type="submission" date="2018-05" db="EMBL/GenBank/DDBJ databases">
        <title>OpunRS2 (Oryza punctata Reference Sequence Version 2).</title>
        <authorList>
            <person name="Zhang J."/>
            <person name="Kudrna D."/>
            <person name="Lee S."/>
            <person name="Talag J."/>
            <person name="Welchert J."/>
            <person name="Wing R.A."/>
        </authorList>
    </citation>
    <scope>NUCLEOTIDE SEQUENCE [LARGE SCALE GENOMIC DNA]</scope>
</reference>
<feature type="compositionally biased region" description="Low complexity" evidence="1">
    <location>
        <begin position="471"/>
        <end position="486"/>
    </location>
</feature>
<dbReference type="InterPro" id="IPR036047">
    <property type="entry name" value="F-box-like_dom_sf"/>
</dbReference>
<evidence type="ECO:0000313" key="4">
    <source>
        <dbReference type="Proteomes" id="UP000026962"/>
    </source>
</evidence>
<dbReference type="InterPro" id="IPR001810">
    <property type="entry name" value="F-box_dom"/>
</dbReference>
<dbReference type="Gene3D" id="3.80.10.10">
    <property type="entry name" value="Ribonuclease Inhibitor"/>
    <property type="match status" value="1"/>
</dbReference>
<dbReference type="PANTHER" id="PTHR31639:SF316">
    <property type="entry name" value="OS08G0460800 PROTEIN"/>
    <property type="match status" value="1"/>
</dbReference>
<evidence type="ECO:0000256" key="1">
    <source>
        <dbReference type="SAM" id="MobiDB-lite"/>
    </source>
</evidence>
<dbReference type="SUPFAM" id="SSF81383">
    <property type="entry name" value="F-box domain"/>
    <property type="match status" value="1"/>
</dbReference>
<dbReference type="PROSITE" id="PS50181">
    <property type="entry name" value="FBOX"/>
    <property type="match status" value="1"/>
</dbReference>
<dbReference type="Proteomes" id="UP000026962">
    <property type="component" value="Chromosome 8"/>
</dbReference>
<dbReference type="EnsemblPlants" id="OPUNC08G15160.2">
    <property type="protein sequence ID" value="OPUNC08G15160.2"/>
    <property type="gene ID" value="OPUNC08G15160"/>
</dbReference>
<evidence type="ECO:0000259" key="2">
    <source>
        <dbReference type="PROSITE" id="PS50181"/>
    </source>
</evidence>
<protein>
    <recommendedName>
        <fullName evidence="2">F-box domain-containing protein</fullName>
    </recommendedName>
</protein>
<dbReference type="InterPro" id="IPR032675">
    <property type="entry name" value="LRR_dom_sf"/>
</dbReference>
<name>A0A0E0LVM5_ORYPU</name>
<dbReference type="Gramene" id="OPUNC08G15160.2">
    <property type="protein sequence ID" value="OPUNC08G15160.2"/>
    <property type="gene ID" value="OPUNC08G15160"/>
</dbReference>
<dbReference type="AlphaFoldDB" id="A0A0E0LVM5"/>
<proteinExistence type="predicted"/>
<reference evidence="3" key="1">
    <citation type="submission" date="2015-04" db="UniProtKB">
        <authorList>
            <consortium name="EnsemblPlants"/>
        </authorList>
    </citation>
    <scope>IDENTIFICATION</scope>
</reference>
<feature type="domain" description="F-box" evidence="2">
    <location>
        <begin position="21"/>
        <end position="55"/>
    </location>
</feature>
<feature type="region of interest" description="Disordered" evidence="1">
    <location>
        <begin position="469"/>
        <end position="494"/>
    </location>
</feature>
<keyword evidence="4" id="KW-1185">Reference proteome</keyword>
<dbReference type="InterPro" id="IPR055411">
    <property type="entry name" value="LRR_FXL15/At3g58940/PEG3-like"/>
</dbReference>
<dbReference type="Pfam" id="PF24758">
    <property type="entry name" value="LRR_At5g56370"/>
    <property type="match status" value="1"/>
</dbReference>
<dbReference type="Pfam" id="PF00646">
    <property type="entry name" value="F-box"/>
    <property type="match status" value="1"/>
</dbReference>
<dbReference type="PANTHER" id="PTHR31639">
    <property type="entry name" value="F-BOX PROTEIN-LIKE"/>
    <property type="match status" value="1"/>
</dbReference>
<organism evidence="3">
    <name type="scientific">Oryza punctata</name>
    <name type="common">Red rice</name>
    <dbReference type="NCBI Taxonomy" id="4537"/>
    <lineage>
        <taxon>Eukaryota</taxon>
        <taxon>Viridiplantae</taxon>
        <taxon>Streptophyta</taxon>
        <taxon>Embryophyta</taxon>
        <taxon>Tracheophyta</taxon>
        <taxon>Spermatophyta</taxon>
        <taxon>Magnoliopsida</taxon>
        <taxon>Liliopsida</taxon>
        <taxon>Poales</taxon>
        <taxon>Poaceae</taxon>
        <taxon>BOP clade</taxon>
        <taxon>Oryzoideae</taxon>
        <taxon>Oryzeae</taxon>
        <taxon>Oryzinae</taxon>
        <taxon>Oryza</taxon>
    </lineage>
</organism>